<evidence type="ECO:0000313" key="8">
    <source>
        <dbReference type="EnsemblPlants" id="QL09p032109:mrna"/>
    </source>
</evidence>
<feature type="region of interest" description="Disordered" evidence="5">
    <location>
        <begin position="38"/>
        <end position="70"/>
    </location>
</feature>
<evidence type="ECO:0000313" key="9">
    <source>
        <dbReference type="Proteomes" id="UP000594261"/>
    </source>
</evidence>
<organism evidence="8 9">
    <name type="scientific">Quercus lobata</name>
    <name type="common">Valley oak</name>
    <dbReference type="NCBI Taxonomy" id="97700"/>
    <lineage>
        <taxon>Eukaryota</taxon>
        <taxon>Viridiplantae</taxon>
        <taxon>Streptophyta</taxon>
        <taxon>Embryophyta</taxon>
        <taxon>Tracheophyta</taxon>
        <taxon>Spermatophyta</taxon>
        <taxon>Magnoliopsida</taxon>
        <taxon>eudicotyledons</taxon>
        <taxon>Gunneridae</taxon>
        <taxon>Pentapetalae</taxon>
        <taxon>rosids</taxon>
        <taxon>fabids</taxon>
        <taxon>Fagales</taxon>
        <taxon>Fagaceae</taxon>
        <taxon>Quercus</taxon>
    </lineage>
</organism>
<dbReference type="PROSITE" id="PS50089">
    <property type="entry name" value="ZF_RING_2"/>
    <property type="match status" value="1"/>
</dbReference>
<feature type="compositionally biased region" description="Gly residues" evidence="5">
    <location>
        <begin position="38"/>
        <end position="48"/>
    </location>
</feature>
<dbReference type="SUPFAM" id="SSF57903">
    <property type="entry name" value="FYVE/PHD zinc finger"/>
    <property type="match status" value="3"/>
</dbReference>
<feature type="domain" description="RING-type" evidence="7">
    <location>
        <begin position="480"/>
        <end position="528"/>
    </location>
</feature>
<dbReference type="EMBL" id="LRBV02000009">
    <property type="status" value="NOT_ANNOTATED_CDS"/>
    <property type="molecule type" value="Genomic_DNA"/>
</dbReference>
<dbReference type="AlphaFoldDB" id="A0A7N2MJS2"/>
<dbReference type="PANTHER" id="PTHR47162">
    <property type="entry name" value="OS02G0192300 PROTEIN"/>
    <property type="match status" value="1"/>
</dbReference>
<dbReference type="InterPro" id="IPR013083">
    <property type="entry name" value="Znf_RING/FYVE/PHD"/>
</dbReference>
<dbReference type="Pfam" id="PF00628">
    <property type="entry name" value="PHD"/>
    <property type="match status" value="2"/>
</dbReference>
<name>A0A7N2MJS2_QUELO</name>
<dbReference type="PROSITE" id="PS50016">
    <property type="entry name" value="ZF_PHD_2"/>
    <property type="match status" value="2"/>
</dbReference>
<dbReference type="InParanoid" id="A0A7N2MJS2"/>
<evidence type="ECO:0000256" key="4">
    <source>
        <dbReference type="PROSITE-ProRule" id="PRU00175"/>
    </source>
</evidence>
<feature type="domain" description="PHD-type" evidence="6">
    <location>
        <begin position="366"/>
        <end position="416"/>
    </location>
</feature>
<dbReference type="InterPro" id="IPR019786">
    <property type="entry name" value="Zinc_finger_PHD-type_CS"/>
</dbReference>
<dbReference type="PROSITE" id="PS01359">
    <property type="entry name" value="ZF_PHD_1"/>
    <property type="match status" value="1"/>
</dbReference>
<evidence type="ECO:0000256" key="5">
    <source>
        <dbReference type="SAM" id="MobiDB-lite"/>
    </source>
</evidence>
<evidence type="ECO:0000256" key="2">
    <source>
        <dbReference type="ARBA" id="ARBA00022771"/>
    </source>
</evidence>
<evidence type="ECO:0008006" key="10">
    <source>
        <dbReference type="Google" id="ProtNLM"/>
    </source>
</evidence>
<evidence type="ECO:0000256" key="3">
    <source>
        <dbReference type="ARBA" id="ARBA00022833"/>
    </source>
</evidence>
<dbReference type="EnsemblPlants" id="QL09p032109:mrna">
    <property type="protein sequence ID" value="QL09p032109:mrna"/>
    <property type="gene ID" value="QL09p032109"/>
</dbReference>
<keyword evidence="3" id="KW-0862">Zinc</keyword>
<sequence>MGDEEGTSNGGGTEGTEGFHYLKSEAMNNGISIGIGNDGGECSSGGSEGFRTYKRRRHGRSSAESKDQDDERVCVEAASNLAAQVVTLQHYAILLTKMNSCPRGMSGTLAASLCLVTVKERCGMVKGSNSSEQVCLPMNGSDDCSQRHCRNVVLEQIYQSLSDDEGGIQGCIREVLVTNREIDCIMTAKESDHCNEDRCKYSQTGWISDGSQKAANGHPGIISSGYMNETDHYTITGKCQQAFLNVLISDKFSTLCKLIFENFQGIKADLFDLSTINTRMKEGAYEHSPMLFSSDIQQVWRKLQGVGTEIVSLAKSLSDMSRTSYHEQVGGLVHSTYEDGKHEFFPRESDSHTKPEQTEDCGVYKVCTCRRCGGKADGRNCLVCDSCEEMYHMSCIEPAVIEIPHRSWYCAGCTARGFGSPHEDCVVCERLNAPKTPSNGDDDGISPTNEETPIELEENSNCSIDDGLQLSKSGKNFDPCKICGSKVVDGEKLKTCSHSECPNKYYHSRCLTNKQLKSYGPRWYCPSCLCRVCLMDQDDEKIVLCDGCDHAYHIYCMKPPRTMIPKGKWFCRKCDIGIQAIRKAKRAYETLEKKQKERRDGSLRAFENLGKKWNCKREEGSEKMDMLLTAAHTLNYEEKLAAVQTDLPKG</sequence>
<evidence type="ECO:0000256" key="1">
    <source>
        <dbReference type="ARBA" id="ARBA00022723"/>
    </source>
</evidence>
<feature type="compositionally biased region" description="Basic and acidic residues" evidence="5">
    <location>
        <begin position="61"/>
        <end position="70"/>
    </location>
</feature>
<feature type="region of interest" description="Disordered" evidence="5">
    <location>
        <begin position="1"/>
        <end position="21"/>
    </location>
</feature>
<reference evidence="8 9" key="1">
    <citation type="journal article" date="2016" name="G3 (Bethesda)">
        <title>First Draft Assembly and Annotation of the Genome of a California Endemic Oak Quercus lobata Nee (Fagaceae).</title>
        <authorList>
            <person name="Sork V.L."/>
            <person name="Fitz-Gibbon S.T."/>
            <person name="Puiu D."/>
            <person name="Crepeau M."/>
            <person name="Gugger P.F."/>
            <person name="Sherman R."/>
            <person name="Stevens K."/>
            <person name="Langley C.H."/>
            <person name="Pellegrini M."/>
            <person name="Salzberg S.L."/>
        </authorList>
    </citation>
    <scope>NUCLEOTIDE SEQUENCE [LARGE SCALE GENOMIC DNA]</scope>
    <source>
        <strain evidence="8 9">cv. SW786</strain>
    </source>
</reference>
<dbReference type="Gramene" id="QL09p032109:mrna">
    <property type="protein sequence ID" value="QL09p032109:mrna"/>
    <property type="gene ID" value="QL09p032109"/>
</dbReference>
<reference evidence="8" key="2">
    <citation type="submission" date="2021-01" db="UniProtKB">
        <authorList>
            <consortium name="EnsemblPlants"/>
        </authorList>
    </citation>
    <scope>IDENTIFICATION</scope>
</reference>
<keyword evidence="9" id="KW-1185">Reference proteome</keyword>
<dbReference type="SMART" id="SM00249">
    <property type="entry name" value="PHD"/>
    <property type="match status" value="3"/>
</dbReference>
<keyword evidence="2 4" id="KW-0863">Zinc-finger</keyword>
<evidence type="ECO:0000259" key="6">
    <source>
        <dbReference type="PROSITE" id="PS50016"/>
    </source>
</evidence>
<dbReference type="SMART" id="SM00184">
    <property type="entry name" value="RING"/>
    <property type="match status" value="2"/>
</dbReference>
<dbReference type="Gene3D" id="2.30.30.1150">
    <property type="match status" value="1"/>
</dbReference>
<keyword evidence="1" id="KW-0479">Metal-binding</keyword>
<proteinExistence type="predicted"/>
<dbReference type="Gene3D" id="3.30.40.10">
    <property type="entry name" value="Zinc/RING finger domain, C3HC4 (zinc finger)"/>
    <property type="match status" value="2"/>
</dbReference>
<dbReference type="Proteomes" id="UP000594261">
    <property type="component" value="Chromosome 9"/>
</dbReference>
<dbReference type="FunFam" id="2.30.30.1150:FF:000005">
    <property type="entry name" value="PHD finger protein EHD3 isoform A"/>
    <property type="match status" value="1"/>
</dbReference>
<accession>A0A7N2MJS2</accession>
<dbReference type="InterPro" id="IPR001965">
    <property type="entry name" value="Znf_PHD"/>
</dbReference>
<evidence type="ECO:0000259" key="7">
    <source>
        <dbReference type="PROSITE" id="PS50089"/>
    </source>
</evidence>
<dbReference type="InterPro" id="IPR011011">
    <property type="entry name" value="Znf_FYVE_PHD"/>
</dbReference>
<feature type="domain" description="PHD-type" evidence="6">
    <location>
        <begin position="527"/>
        <end position="577"/>
    </location>
</feature>
<dbReference type="GO" id="GO:0008270">
    <property type="term" value="F:zinc ion binding"/>
    <property type="evidence" value="ECO:0007669"/>
    <property type="project" value="UniProtKB-KW"/>
</dbReference>
<protein>
    <recommendedName>
        <fullName evidence="10">PHD finger protein EHD3</fullName>
    </recommendedName>
</protein>
<dbReference type="PANTHER" id="PTHR47162:SF9">
    <property type="entry name" value="PHD FINGER PROTEIN EHD3-LIKE"/>
    <property type="match status" value="1"/>
</dbReference>
<dbReference type="InterPro" id="IPR001841">
    <property type="entry name" value="Znf_RING"/>
</dbReference>
<dbReference type="OMA" id="ACEMNDQ"/>
<dbReference type="InterPro" id="IPR019787">
    <property type="entry name" value="Znf_PHD-finger"/>
</dbReference>